<proteinExistence type="predicted"/>
<dbReference type="RefSeq" id="YP_009150984.1">
    <property type="nucleotide sequence ID" value="NC_027366.1"/>
</dbReference>
<protein>
    <submittedName>
        <fullName evidence="1">Uncharacterized protein</fullName>
    </submittedName>
</protein>
<organism evidence="1 2">
    <name type="scientific">Bacillus phage Mater</name>
    <dbReference type="NCBI Taxonomy" id="1540090"/>
    <lineage>
        <taxon>Viruses</taxon>
        <taxon>Duplodnaviria</taxon>
        <taxon>Heunggongvirae</taxon>
        <taxon>Uroviricota</taxon>
        <taxon>Caudoviricetes</taxon>
        <taxon>Herelleviridae</taxon>
        <taxon>Bastillevirinae</taxon>
        <taxon>Matervirus</taxon>
        <taxon>Matervirus mater</taxon>
    </lineage>
</organism>
<reference evidence="1 2" key="1">
    <citation type="submission" date="2014-07" db="EMBL/GenBank/DDBJ databases">
        <title>Complete Genome of Bacillus megaterium Myophage Mater.</title>
        <authorList>
            <person name="Lancaster J.C."/>
            <person name="Hodde M.K."/>
            <person name="Hernandez A.C."/>
            <person name="Everett G.F.K."/>
        </authorList>
    </citation>
    <scope>NUCLEOTIDE SEQUENCE [LARGE SCALE GENOMIC DNA]</scope>
</reference>
<dbReference type="KEGG" id="vg:24606924"/>
<dbReference type="GeneID" id="24606924"/>
<sequence length="173" mass="20528">MTRYDFSGNPIPEEPLHKRLLWQQIDYQGAIHAWGQEDTHIKSEHPETGHVCFHPSYNALFIGKHEIQEHMWFIDVTDRPTVAEMVHQHLNPKEEKEMPKNQEFIDRIVELTKEAGSKEEAVLKVMSFLSAEYYVIDADVVDDPDNYLYERDIFHFDNFTEYNLESAFERLEE</sequence>
<gene>
    <name evidence="1" type="ORF">CPT_Mater25</name>
</gene>
<evidence type="ECO:0000313" key="1">
    <source>
        <dbReference type="EMBL" id="AIW03182.1"/>
    </source>
</evidence>
<dbReference type="OrthoDB" id="37066at10239"/>
<dbReference type="Proteomes" id="UP000030206">
    <property type="component" value="Segment"/>
</dbReference>
<evidence type="ECO:0000313" key="2">
    <source>
        <dbReference type="Proteomes" id="UP000030206"/>
    </source>
</evidence>
<keyword evidence="2" id="KW-1185">Reference proteome</keyword>
<accession>A0A0A0RMJ2</accession>
<name>A0A0A0RMJ2_9CAUD</name>
<dbReference type="EMBL" id="KM236245">
    <property type="protein sequence ID" value="AIW03182.1"/>
    <property type="molecule type" value="Genomic_DNA"/>
</dbReference>